<dbReference type="Pfam" id="PF01909">
    <property type="entry name" value="NTP_transf_2"/>
    <property type="match status" value="1"/>
</dbReference>
<dbReference type="SUPFAM" id="SSF81301">
    <property type="entry name" value="Nucleotidyltransferase"/>
    <property type="match status" value="1"/>
</dbReference>
<sequence>MDFKNTIKSICDVIICHSFYVVDIYVFGSALKNFGSANDIDILVMGDSVDGLLLKGKLRDLGLFIPVHVISMTRTEEYELNFIKSVGASLLVVDKSVEVDFVYDKLY</sequence>
<dbReference type="Proteomes" id="UP001064262">
    <property type="component" value="Unassembled WGS sequence"/>
</dbReference>
<reference evidence="2" key="1">
    <citation type="submission" date="2022-09" db="EMBL/GenBank/DDBJ databases">
        <title>Winslowiella arboricola sp. nov., isolated from bleeding cankers on broadleaf hosts.</title>
        <authorList>
            <person name="Brady C."/>
            <person name="Kaur S."/>
            <person name="Crampton B."/>
            <person name="Maddock D."/>
            <person name="Arnold D."/>
            <person name="Denman S."/>
        </authorList>
    </citation>
    <scope>NUCLEOTIDE SEQUENCE</scope>
    <source>
        <strain evidence="2">BAC 15a-03b</strain>
    </source>
</reference>
<dbReference type="GO" id="GO:0016779">
    <property type="term" value="F:nucleotidyltransferase activity"/>
    <property type="evidence" value="ECO:0007669"/>
    <property type="project" value="InterPro"/>
</dbReference>
<dbReference type="CDD" id="cd05403">
    <property type="entry name" value="NT_KNTase_like"/>
    <property type="match status" value="1"/>
</dbReference>
<dbReference type="AlphaFoldDB" id="A0A9J6PW37"/>
<comment type="caution">
    <text evidence="2">The sequence shown here is derived from an EMBL/GenBank/DDBJ whole genome shotgun (WGS) entry which is preliminary data.</text>
</comment>
<dbReference type="Gene3D" id="3.30.460.10">
    <property type="entry name" value="Beta Polymerase, domain 2"/>
    <property type="match status" value="1"/>
</dbReference>
<dbReference type="RefSeq" id="WP_267141921.1">
    <property type="nucleotide sequence ID" value="NZ_JAODIL010000064.1"/>
</dbReference>
<dbReference type="InterPro" id="IPR043519">
    <property type="entry name" value="NT_sf"/>
</dbReference>
<keyword evidence="3" id="KW-1185">Reference proteome</keyword>
<evidence type="ECO:0000313" key="2">
    <source>
        <dbReference type="EMBL" id="MCU5779052.1"/>
    </source>
</evidence>
<evidence type="ECO:0000259" key="1">
    <source>
        <dbReference type="Pfam" id="PF01909"/>
    </source>
</evidence>
<proteinExistence type="predicted"/>
<evidence type="ECO:0000313" key="3">
    <source>
        <dbReference type="Proteomes" id="UP001064262"/>
    </source>
</evidence>
<dbReference type="EMBL" id="JAODIM010000042">
    <property type="protein sequence ID" value="MCU5779052.1"/>
    <property type="molecule type" value="Genomic_DNA"/>
</dbReference>
<accession>A0A9J6PW37</accession>
<name>A0A9J6PW37_9GAMM</name>
<organism evidence="2 3">
    <name type="scientific">Winslowiella arboricola</name>
    <dbReference type="NCBI Taxonomy" id="2978220"/>
    <lineage>
        <taxon>Bacteria</taxon>
        <taxon>Pseudomonadati</taxon>
        <taxon>Pseudomonadota</taxon>
        <taxon>Gammaproteobacteria</taxon>
        <taxon>Enterobacterales</taxon>
        <taxon>Erwiniaceae</taxon>
        <taxon>Winslowiella</taxon>
    </lineage>
</organism>
<gene>
    <name evidence="2" type="ORF">N5923_16325</name>
</gene>
<dbReference type="InterPro" id="IPR002934">
    <property type="entry name" value="Polymerase_NTP_transf_dom"/>
</dbReference>
<protein>
    <submittedName>
        <fullName evidence="2">Nucleotidyltransferase domain-containing protein</fullName>
    </submittedName>
</protein>
<feature type="domain" description="Polymerase nucleotidyl transferase" evidence="1">
    <location>
        <begin position="15"/>
        <end position="79"/>
    </location>
</feature>